<organism evidence="2 3">
    <name type="scientific">Kribbella kalugense</name>
    <dbReference type="NCBI Taxonomy" id="2512221"/>
    <lineage>
        <taxon>Bacteria</taxon>
        <taxon>Bacillati</taxon>
        <taxon>Actinomycetota</taxon>
        <taxon>Actinomycetes</taxon>
        <taxon>Propionibacteriales</taxon>
        <taxon>Kribbellaceae</taxon>
        <taxon>Kribbella</taxon>
    </lineage>
</organism>
<keyword evidence="3" id="KW-1185">Reference proteome</keyword>
<dbReference type="PANTHER" id="PTHR43433">
    <property type="entry name" value="HYDROLASE, ALPHA/BETA FOLD FAMILY PROTEIN"/>
    <property type="match status" value="1"/>
</dbReference>
<dbReference type="GO" id="GO:0003824">
    <property type="term" value="F:catalytic activity"/>
    <property type="evidence" value="ECO:0007669"/>
    <property type="project" value="UniProtKB-ARBA"/>
</dbReference>
<proteinExistence type="predicted"/>
<evidence type="ECO:0000313" key="3">
    <source>
        <dbReference type="Proteomes" id="UP000295447"/>
    </source>
</evidence>
<dbReference type="RefSeq" id="WP_134121894.1">
    <property type="nucleotide sequence ID" value="NZ_SODF01000002.1"/>
</dbReference>
<dbReference type="InterPro" id="IPR000073">
    <property type="entry name" value="AB_hydrolase_1"/>
</dbReference>
<dbReference type="Pfam" id="PF00561">
    <property type="entry name" value="Abhydrolase_1"/>
    <property type="match status" value="1"/>
</dbReference>
<dbReference type="InterPro" id="IPR029058">
    <property type="entry name" value="AB_hydrolase_fold"/>
</dbReference>
<dbReference type="PRINTS" id="PR00111">
    <property type="entry name" value="ABHYDROLASE"/>
</dbReference>
<reference evidence="2 3" key="1">
    <citation type="submission" date="2019-03" db="EMBL/GenBank/DDBJ databases">
        <title>Genomic Encyclopedia of Type Strains, Phase III (KMG-III): the genomes of soil and plant-associated and newly described type strains.</title>
        <authorList>
            <person name="Whitman W."/>
        </authorList>
    </citation>
    <scope>NUCLEOTIDE SEQUENCE [LARGE SCALE GENOMIC DNA]</scope>
    <source>
        <strain evidence="2 3">VKM Ac-2570</strain>
    </source>
</reference>
<accession>A0A4R7ZTX0</accession>
<dbReference type="PANTHER" id="PTHR43433:SF10">
    <property type="entry name" value="AB HYDROLASE-1 DOMAIN-CONTAINING PROTEIN"/>
    <property type="match status" value="1"/>
</dbReference>
<dbReference type="Gene3D" id="3.40.50.1820">
    <property type="entry name" value="alpha/beta hydrolase"/>
    <property type="match status" value="1"/>
</dbReference>
<dbReference type="AlphaFoldDB" id="A0A4R7ZTX0"/>
<feature type="domain" description="AB hydrolase-1" evidence="1">
    <location>
        <begin position="33"/>
        <end position="264"/>
    </location>
</feature>
<dbReference type="OrthoDB" id="9800988at2"/>
<evidence type="ECO:0000313" key="2">
    <source>
        <dbReference type="EMBL" id="TDW18980.1"/>
    </source>
</evidence>
<gene>
    <name evidence="2" type="ORF">EV650_5583</name>
</gene>
<dbReference type="SUPFAM" id="SSF53474">
    <property type="entry name" value="alpha/beta-Hydrolases"/>
    <property type="match status" value="1"/>
</dbReference>
<dbReference type="EMBL" id="SODF01000002">
    <property type="protein sequence ID" value="TDW18980.1"/>
    <property type="molecule type" value="Genomic_DNA"/>
</dbReference>
<evidence type="ECO:0000259" key="1">
    <source>
        <dbReference type="Pfam" id="PF00561"/>
    </source>
</evidence>
<name>A0A4R7ZTX0_9ACTN</name>
<protein>
    <submittedName>
        <fullName evidence="2">Pimeloyl-ACP methyl ester carboxylesterase</fullName>
    </submittedName>
</protein>
<sequence length="284" mass="30386">MQEGASDGRTRVVATPDGRRLGVCVWGDPGGAPVFWLHGTPGSRLLREPGASYADNHLRVFTYDRPGYGLSTRVRGRRVVDVAFDVRTIADAFGLEQFGVAGVSGGASATLAAAALLPDRVSRCAIVVGPAPVSAEGLDFYGGMDEESRAGWRHAIQGEVSLETDWQAMKDWLDDGMPGLEVSAGDRVMLAEAFGESTRQGSAGYVDDFLSLAGDWGLSLAAVQVPTRIMVARDDTSVPVAHGEWFARHLPRSELVYVDGGHFGPRDEAEEQLMTWVGHGKTSI</sequence>
<dbReference type="Proteomes" id="UP000295447">
    <property type="component" value="Unassembled WGS sequence"/>
</dbReference>
<dbReference type="InterPro" id="IPR050471">
    <property type="entry name" value="AB_hydrolase"/>
</dbReference>
<comment type="caution">
    <text evidence="2">The sequence shown here is derived from an EMBL/GenBank/DDBJ whole genome shotgun (WGS) entry which is preliminary data.</text>
</comment>